<protein>
    <submittedName>
        <fullName evidence="1">Uncharacterized protein</fullName>
    </submittedName>
</protein>
<comment type="caution">
    <text evidence="1">The sequence shown here is derived from an EMBL/GenBank/DDBJ whole genome shotgun (WGS) entry which is preliminary data.</text>
</comment>
<dbReference type="HOGENOM" id="CLU_2647767_0_0_7"/>
<accession>W4LYE1</accession>
<dbReference type="Proteomes" id="UP000019140">
    <property type="component" value="Unassembled WGS sequence"/>
</dbReference>
<dbReference type="AlphaFoldDB" id="W4LYE1"/>
<gene>
    <name evidence="1" type="ORF">ETSY2_34455</name>
</gene>
<name>W4LYE1_9BACT</name>
<reference evidence="1 2" key="1">
    <citation type="journal article" date="2014" name="Nature">
        <title>An environmental bacterial taxon with a large and distinct metabolic repertoire.</title>
        <authorList>
            <person name="Wilson M.C."/>
            <person name="Mori T."/>
            <person name="Ruckert C."/>
            <person name="Uria A.R."/>
            <person name="Helf M.J."/>
            <person name="Takada K."/>
            <person name="Gernert C."/>
            <person name="Steffens U.A."/>
            <person name="Heycke N."/>
            <person name="Schmitt S."/>
            <person name="Rinke C."/>
            <person name="Helfrich E.J."/>
            <person name="Brachmann A.O."/>
            <person name="Gurgui C."/>
            <person name="Wakimoto T."/>
            <person name="Kracht M."/>
            <person name="Crusemann M."/>
            <person name="Hentschel U."/>
            <person name="Abe I."/>
            <person name="Matsunaga S."/>
            <person name="Kalinowski J."/>
            <person name="Takeyama H."/>
            <person name="Piel J."/>
        </authorList>
    </citation>
    <scope>NUCLEOTIDE SEQUENCE [LARGE SCALE GENOMIC DNA]</scope>
    <source>
        <strain evidence="2">TSY2</strain>
    </source>
</reference>
<organism evidence="1 2">
    <name type="scientific">Candidatus Entotheonella gemina</name>
    <dbReference type="NCBI Taxonomy" id="1429439"/>
    <lineage>
        <taxon>Bacteria</taxon>
        <taxon>Pseudomonadati</taxon>
        <taxon>Nitrospinota/Tectimicrobiota group</taxon>
        <taxon>Candidatus Tectimicrobiota</taxon>
        <taxon>Candidatus Entotheonellia</taxon>
        <taxon>Candidatus Entotheonellales</taxon>
        <taxon>Candidatus Entotheonellaceae</taxon>
        <taxon>Candidatus Entotheonella</taxon>
    </lineage>
</organism>
<evidence type="ECO:0000313" key="2">
    <source>
        <dbReference type="Proteomes" id="UP000019140"/>
    </source>
</evidence>
<proteinExistence type="predicted"/>
<dbReference type="EMBL" id="AZHX01001478">
    <property type="protein sequence ID" value="ETX02950.1"/>
    <property type="molecule type" value="Genomic_DNA"/>
</dbReference>
<sequence length="76" mass="8587">MSVQPEQQPALALNTTVRIGLERTIRGQITAICIRATGITYEVVWWSESQRRCEWLSAAEVAAEEGHETMELGHYL</sequence>
<keyword evidence="2" id="KW-1185">Reference proteome</keyword>
<evidence type="ECO:0000313" key="1">
    <source>
        <dbReference type="EMBL" id="ETX02950.1"/>
    </source>
</evidence>